<dbReference type="STRING" id="7574.A0A1S3KFI1"/>
<organism evidence="2 3">
    <name type="scientific">Lingula anatina</name>
    <name type="common">Brachiopod</name>
    <name type="synonym">Lingula unguis</name>
    <dbReference type="NCBI Taxonomy" id="7574"/>
    <lineage>
        <taxon>Eukaryota</taxon>
        <taxon>Metazoa</taxon>
        <taxon>Spiralia</taxon>
        <taxon>Lophotrochozoa</taxon>
        <taxon>Brachiopoda</taxon>
        <taxon>Linguliformea</taxon>
        <taxon>Lingulata</taxon>
        <taxon>Lingulida</taxon>
        <taxon>Linguloidea</taxon>
        <taxon>Lingulidae</taxon>
        <taxon>Lingula</taxon>
    </lineage>
</organism>
<dbReference type="OrthoDB" id="2219495at2759"/>
<dbReference type="RefSeq" id="XP_013421401.1">
    <property type="nucleotide sequence ID" value="XM_013565947.1"/>
</dbReference>
<dbReference type="SUPFAM" id="SSF54373">
    <property type="entry name" value="FAD-linked reductases, C-terminal domain"/>
    <property type="match status" value="1"/>
</dbReference>
<evidence type="ECO:0000313" key="3">
    <source>
        <dbReference type="RefSeq" id="XP_013421393.1"/>
    </source>
</evidence>
<dbReference type="KEGG" id="lak:106181523"/>
<dbReference type="InterPro" id="IPR050281">
    <property type="entry name" value="Flavin_monoamine_oxidase"/>
</dbReference>
<dbReference type="InterPro" id="IPR002937">
    <property type="entry name" value="Amino_oxidase"/>
</dbReference>
<dbReference type="AlphaFoldDB" id="A0A1S3KFI1"/>
<protein>
    <submittedName>
        <fullName evidence="3 4">Peroxisomal N(1)-acetyl-spermine/spermidine oxidase isoform X1</fullName>
    </submittedName>
</protein>
<feature type="domain" description="Amine oxidase" evidence="1">
    <location>
        <begin position="20"/>
        <end position="467"/>
    </location>
</feature>
<dbReference type="GeneID" id="106181523"/>
<dbReference type="GO" id="GO:0046592">
    <property type="term" value="F:polyamine oxidase activity"/>
    <property type="evidence" value="ECO:0007669"/>
    <property type="project" value="TreeGrafter"/>
</dbReference>
<dbReference type="Proteomes" id="UP000085678">
    <property type="component" value="Unplaced"/>
</dbReference>
<accession>A0A1S3KFI1</accession>
<dbReference type="PANTHER" id="PTHR10742:SF416">
    <property type="entry name" value="SPERMINE OXIDASE"/>
    <property type="match status" value="1"/>
</dbReference>
<dbReference type="RefSeq" id="XP_013421393.1">
    <property type="nucleotide sequence ID" value="XM_013565939.1"/>
</dbReference>
<dbReference type="InterPro" id="IPR036188">
    <property type="entry name" value="FAD/NAD-bd_sf"/>
</dbReference>
<dbReference type="PANTHER" id="PTHR10742">
    <property type="entry name" value="FLAVIN MONOAMINE OXIDASE"/>
    <property type="match status" value="1"/>
</dbReference>
<sequence length="491" mass="55554">MSSDKTSDKFYGVVIIGAGIAGLSVAETFTAAGFEDFIILEASDRIGGRCHTEDFGGSFVELGANWIHGTTSENSIMVLAEENDLANKQELMNWSKGCFYKSDGRKIDEDLGAKVWDFCMEIDAEAQRMHCCLSKQDKTIYTVEDFYVDRLPEFLEKFSMSDRDDATAIFNSFFNYQRLNFGWDIAKVPFESYIKYKDIDGGDAFMPKGARSLISAIASRFRSKERIKVGVEVVTVNWEDGGVKIRCSSGDTYRAKCAVVTVSLGYLKKHHQTFFYPPVSHEKYLAIDRIAFGVVNKIFLEYDPPFWSKDTPLDSVRLAWDNKELVITDHKSQWFKRIFCIDAVRFNPNCLCVWISCHEGLHVETVPDEEISETCTMVLRQFLGDPTIPYPCKVIRSTWGTNKYTLGSYSCMGLRSDASHFNILAEPLKDSNGQLRVLFAGEATHAAFNGTMHGARESGVREATRLLRQFGTDPRKSECFIRDLVVLNEVY</sequence>
<dbReference type="Pfam" id="PF01593">
    <property type="entry name" value="Amino_oxidase"/>
    <property type="match status" value="1"/>
</dbReference>
<dbReference type="Gene3D" id="3.50.50.60">
    <property type="entry name" value="FAD/NAD(P)-binding domain"/>
    <property type="match status" value="1"/>
</dbReference>
<dbReference type="SUPFAM" id="SSF51905">
    <property type="entry name" value="FAD/NAD(P)-binding domain"/>
    <property type="match status" value="1"/>
</dbReference>
<evidence type="ECO:0000313" key="2">
    <source>
        <dbReference type="Proteomes" id="UP000085678"/>
    </source>
</evidence>
<name>A0A1S3KFI1_LINAN</name>
<dbReference type="Gene3D" id="3.90.660.10">
    <property type="match status" value="1"/>
</dbReference>
<gene>
    <name evidence="3 4" type="primary">LOC106181523</name>
</gene>
<keyword evidence="2" id="KW-1185">Reference proteome</keyword>
<evidence type="ECO:0000259" key="1">
    <source>
        <dbReference type="Pfam" id="PF01593"/>
    </source>
</evidence>
<reference evidence="3 4" key="1">
    <citation type="submission" date="2025-04" db="UniProtKB">
        <authorList>
            <consortium name="RefSeq"/>
        </authorList>
    </citation>
    <scope>IDENTIFICATION</scope>
    <source>
        <tissue evidence="3 4">Gonads</tissue>
    </source>
</reference>
<proteinExistence type="predicted"/>
<evidence type="ECO:0000313" key="4">
    <source>
        <dbReference type="RefSeq" id="XP_013421401.1"/>
    </source>
</evidence>